<dbReference type="AlphaFoldDB" id="A0A0C2HG91"/>
<dbReference type="InterPro" id="IPR043502">
    <property type="entry name" value="DNA/RNA_pol_sf"/>
</dbReference>
<dbReference type="InterPro" id="IPR043128">
    <property type="entry name" value="Rev_trsase/Diguanyl_cyclase"/>
</dbReference>
<reference evidence="2 3" key="1">
    <citation type="submission" date="2013-12" db="EMBL/GenBank/DDBJ databases">
        <title>Draft genome of the parsitic nematode Ancylostoma duodenale.</title>
        <authorList>
            <person name="Mitreva M."/>
        </authorList>
    </citation>
    <scope>NUCLEOTIDE SEQUENCE [LARGE SCALE GENOMIC DNA]</scope>
    <source>
        <strain evidence="2 3">Zhejiang</strain>
    </source>
</reference>
<dbReference type="FunFam" id="3.10.10.10:FF:000003">
    <property type="entry name" value="Retrovirus-related Pol polyprotein from transposon 297-like Protein"/>
    <property type="match status" value="1"/>
</dbReference>
<organism evidence="2 3">
    <name type="scientific">Ancylostoma duodenale</name>
    <dbReference type="NCBI Taxonomy" id="51022"/>
    <lineage>
        <taxon>Eukaryota</taxon>
        <taxon>Metazoa</taxon>
        <taxon>Ecdysozoa</taxon>
        <taxon>Nematoda</taxon>
        <taxon>Chromadorea</taxon>
        <taxon>Rhabditida</taxon>
        <taxon>Rhabditina</taxon>
        <taxon>Rhabditomorpha</taxon>
        <taxon>Strongyloidea</taxon>
        <taxon>Ancylostomatidae</taxon>
        <taxon>Ancylostomatinae</taxon>
        <taxon>Ancylostoma</taxon>
    </lineage>
</organism>
<protein>
    <recommendedName>
        <fullName evidence="1">Reverse transcriptase domain-containing protein</fullName>
    </recommendedName>
</protein>
<evidence type="ECO:0000259" key="1">
    <source>
        <dbReference type="Pfam" id="PF00078"/>
    </source>
</evidence>
<dbReference type="SUPFAM" id="SSF56672">
    <property type="entry name" value="DNA/RNA polymerases"/>
    <property type="match status" value="1"/>
</dbReference>
<dbReference type="EMBL" id="KN726331">
    <property type="protein sequence ID" value="KIH68616.1"/>
    <property type="molecule type" value="Genomic_DNA"/>
</dbReference>
<dbReference type="InterPro" id="IPR050951">
    <property type="entry name" value="Retrovirus_Pol_polyprotein"/>
</dbReference>
<dbReference type="Pfam" id="PF00078">
    <property type="entry name" value="RVT_1"/>
    <property type="match status" value="1"/>
</dbReference>
<gene>
    <name evidence="2" type="ORF">ANCDUO_01047</name>
</gene>
<dbReference type="CDD" id="cd01647">
    <property type="entry name" value="RT_LTR"/>
    <property type="match status" value="1"/>
</dbReference>
<evidence type="ECO:0000313" key="3">
    <source>
        <dbReference type="Proteomes" id="UP000054047"/>
    </source>
</evidence>
<name>A0A0C2HG91_9BILA</name>
<feature type="domain" description="Reverse transcriptase" evidence="1">
    <location>
        <begin position="168"/>
        <end position="272"/>
    </location>
</feature>
<dbReference type="Gene3D" id="3.10.10.10">
    <property type="entry name" value="HIV Type 1 Reverse Transcriptase, subunit A, domain 1"/>
    <property type="match status" value="1"/>
</dbReference>
<dbReference type="Gene3D" id="3.30.70.270">
    <property type="match status" value="1"/>
</dbReference>
<dbReference type="OrthoDB" id="5919961at2759"/>
<sequence length="278" mass="31636">MKIDGRFFTEFTVRVHATGITIQGNGTYYVTESTDLLGLEWYIQPPAYKELRDEYHCRMVIQEEANRADAIADLKKQYAEVFKCGIGRCTKTKTKLLLRNNAVPVFKRKRLIPYASVPDLDAEIDRLVAKEVISPVEHSEWAAPIVVVNKKNGQIRLCADLSTGLNDALQLHQHPLTTAEDIDFAEAFLQVEVGKESKELLTINTHRGLHRYNRLPFGVKPAPDIFQQIMDLMICGMEGVAAYLDDVIVTGRTYEEHRRNLEALFGRIHEYGWRGAAF</sequence>
<dbReference type="Proteomes" id="UP000054047">
    <property type="component" value="Unassembled WGS sequence"/>
</dbReference>
<evidence type="ECO:0000313" key="2">
    <source>
        <dbReference type="EMBL" id="KIH68616.1"/>
    </source>
</evidence>
<dbReference type="PANTHER" id="PTHR37984">
    <property type="entry name" value="PROTEIN CBG26694"/>
    <property type="match status" value="1"/>
</dbReference>
<proteinExistence type="predicted"/>
<dbReference type="InterPro" id="IPR000477">
    <property type="entry name" value="RT_dom"/>
</dbReference>
<dbReference type="PANTHER" id="PTHR37984:SF5">
    <property type="entry name" value="PROTEIN NYNRIN-LIKE"/>
    <property type="match status" value="1"/>
</dbReference>
<accession>A0A0C2HG91</accession>
<keyword evidence="3" id="KW-1185">Reference proteome</keyword>